<sequence>MQPSRCRRGADAEYPGNASGCAFQDGSADYAVTKASFGWPRGHGDALLPLISQLLPLPLPLAEARDCPAVMHTGGLVVKWRNERRGREAASAEYSSLRGWSLDKDAIIGMGGEPSQARRMQV</sequence>
<accession>A0AAE0DDY8</accession>
<keyword evidence="2" id="KW-1185">Reference proteome</keyword>
<protein>
    <submittedName>
        <fullName evidence="1">Uncharacterized protein</fullName>
    </submittedName>
</protein>
<reference evidence="1" key="1">
    <citation type="submission" date="2023-02" db="EMBL/GenBank/DDBJ databases">
        <title>Colletotrichum kahawae CIFC_Que2 genome sequencing and assembly.</title>
        <authorList>
            <person name="Baroncelli R."/>
        </authorList>
    </citation>
    <scope>NUCLEOTIDE SEQUENCE</scope>
    <source>
        <strain evidence="1">CIFC_Que2</strain>
    </source>
</reference>
<organism evidence="1 2">
    <name type="scientific">Colletotrichum kahawae</name>
    <name type="common">Coffee berry disease fungus</name>
    <dbReference type="NCBI Taxonomy" id="34407"/>
    <lineage>
        <taxon>Eukaryota</taxon>
        <taxon>Fungi</taxon>
        <taxon>Dikarya</taxon>
        <taxon>Ascomycota</taxon>
        <taxon>Pezizomycotina</taxon>
        <taxon>Sordariomycetes</taxon>
        <taxon>Hypocreomycetidae</taxon>
        <taxon>Glomerellales</taxon>
        <taxon>Glomerellaceae</taxon>
        <taxon>Colletotrichum</taxon>
        <taxon>Colletotrichum gloeosporioides species complex</taxon>
    </lineage>
</organism>
<proteinExistence type="predicted"/>
<comment type="caution">
    <text evidence="1">The sequence shown here is derived from an EMBL/GenBank/DDBJ whole genome shotgun (WGS) entry which is preliminary data.</text>
</comment>
<gene>
    <name evidence="1" type="ORF">CKAH01_11349</name>
</gene>
<dbReference type="AlphaFoldDB" id="A0AAE0DDY8"/>
<evidence type="ECO:0000313" key="1">
    <source>
        <dbReference type="EMBL" id="KAK2779268.1"/>
    </source>
</evidence>
<evidence type="ECO:0000313" key="2">
    <source>
        <dbReference type="Proteomes" id="UP001281614"/>
    </source>
</evidence>
<name>A0AAE0DDY8_COLKA</name>
<dbReference type="EMBL" id="VYYT01000004">
    <property type="protein sequence ID" value="KAK2779268.1"/>
    <property type="molecule type" value="Genomic_DNA"/>
</dbReference>
<dbReference type="Proteomes" id="UP001281614">
    <property type="component" value="Unassembled WGS sequence"/>
</dbReference>